<organism evidence="1 2">
    <name type="scientific">Liparis tanakae</name>
    <name type="common">Tanaka's snailfish</name>
    <dbReference type="NCBI Taxonomy" id="230148"/>
    <lineage>
        <taxon>Eukaryota</taxon>
        <taxon>Metazoa</taxon>
        <taxon>Chordata</taxon>
        <taxon>Craniata</taxon>
        <taxon>Vertebrata</taxon>
        <taxon>Euteleostomi</taxon>
        <taxon>Actinopterygii</taxon>
        <taxon>Neopterygii</taxon>
        <taxon>Teleostei</taxon>
        <taxon>Neoteleostei</taxon>
        <taxon>Acanthomorphata</taxon>
        <taxon>Eupercaria</taxon>
        <taxon>Perciformes</taxon>
        <taxon>Cottioidei</taxon>
        <taxon>Cottales</taxon>
        <taxon>Liparidae</taxon>
        <taxon>Liparis</taxon>
    </lineage>
</organism>
<reference evidence="1 2" key="1">
    <citation type="submission" date="2019-03" db="EMBL/GenBank/DDBJ databases">
        <title>First draft genome of Liparis tanakae, snailfish: a comprehensive survey of snailfish specific genes.</title>
        <authorList>
            <person name="Kim W."/>
            <person name="Song I."/>
            <person name="Jeong J.-H."/>
            <person name="Kim D."/>
            <person name="Kim S."/>
            <person name="Ryu S."/>
            <person name="Song J.Y."/>
            <person name="Lee S.K."/>
        </authorList>
    </citation>
    <scope>NUCLEOTIDE SEQUENCE [LARGE SCALE GENOMIC DNA]</scope>
    <source>
        <tissue evidence="1">Muscle</tissue>
    </source>
</reference>
<accession>A0A4Z2HJQ3</accession>
<proteinExistence type="predicted"/>
<protein>
    <submittedName>
        <fullName evidence="1">Uncharacterized protein</fullName>
    </submittedName>
</protein>
<name>A0A4Z2HJQ3_9TELE</name>
<dbReference type="AlphaFoldDB" id="A0A4Z2HJQ3"/>
<comment type="caution">
    <text evidence="1">The sequence shown here is derived from an EMBL/GenBank/DDBJ whole genome shotgun (WGS) entry which is preliminary data.</text>
</comment>
<sequence length="114" mass="13316">MVLDTLCSPPFKSLAELWWLSAKTVHPCHNCGRANEKYEKVKLDFDYCHETKRRCTHLMVRRSQPRMAVSFAVASWLQLWWGLHLPEFTLGRPLRDCVTVTLQFSLGRPLRDSV</sequence>
<keyword evidence="2" id="KW-1185">Reference proteome</keyword>
<evidence type="ECO:0000313" key="2">
    <source>
        <dbReference type="Proteomes" id="UP000314294"/>
    </source>
</evidence>
<evidence type="ECO:0000313" key="1">
    <source>
        <dbReference type="EMBL" id="TNN65495.1"/>
    </source>
</evidence>
<gene>
    <name evidence="1" type="ORF">EYF80_024314</name>
</gene>
<dbReference type="EMBL" id="SRLO01000234">
    <property type="protein sequence ID" value="TNN65495.1"/>
    <property type="molecule type" value="Genomic_DNA"/>
</dbReference>
<dbReference type="Proteomes" id="UP000314294">
    <property type="component" value="Unassembled WGS sequence"/>
</dbReference>